<comment type="caution">
    <text evidence="2">The sequence shown here is derived from an EMBL/GenBank/DDBJ whole genome shotgun (WGS) entry which is preliminary data.</text>
</comment>
<accession>A0AAD7SN75</accession>
<dbReference type="AlphaFoldDB" id="A0AAD7SN75"/>
<reference evidence="2" key="1">
    <citation type="journal article" date="2023" name="Science">
        <title>Genome structures resolve the early diversification of teleost fishes.</title>
        <authorList>
            <person name="Parey E."/>
            <person name="Louis A."/>
            <person name="Montfort J."/>
            <person name="Bouchez O."/>
            <person name="Roques C."/>
            <person name="Iampietro C."/>
            <person name="Lluch J."/>
            <person name="Castinel A."/>
            <person name="Donnadieu C."/>
            <person name="Desvignes T."/>
            <person name="Floi Bucao C."/>
            <person name="Jouanno E."/>
            <person name="Wen M."/>
            <person name="Mejri S."/>
            <person name="Dirks R."/>
            <person name="Jansen H."/>
            <person name="Henkel C."/>
            <person name="Chen W.J."/>
            <person name="Zahm M."/>
            <person name="Cabau C."/>
            <person name="Klopp C."/>
            <person name="Thompson A.W."/>
            <person name="Robinson-Rechavi M."/>
            <person name="Braasch I."/>
            <person name="Lecointre G."/>
            <person name="Bobe J."/>
            <person name="Postlethwait J.H."/>
            <person name="Berthelot C."/>
            <person name="Roest Crollius H."/>
            <person name="Guiguen Y."/>
        </authorList>
    </citation>
    <scope>NUCLEOTIDE SEQUENCE</scope>
    <source>
        <strain evidence="2">NC1722</strain>
    </source>
</reference>
<feature type="region of interest" description="Disordered" evidence="1">
    <location>
        <begin position="1"/>
        <end position="78"/>
    </location>
</feature>
<name>A0AAD7SN75_9TELE</name>
<feature type="compositionally biased region" description="Basic and acidic residues" evidence="1">
    <location>
        <begin position="11"/>
        <end position="21"/>
    </location>
</feature>
<gene>
    <name evidence="2" type="ORF">AAFF_G00312340</name>
</gene>
<evidence type="ECO:0000313" key="2">
    <source>
        <dbReference type="EMBL" id="KAJ8405797.1"/>
    </source>
</evidence>
<keyword evidence="3" id="KW-1185">Reference proteome</keyword>
<feature type="compositionally biased region" description="Polar residues" evidence="1">
    <location>
        <begin position="22"/>
        <end position="38"/>
    </location>
</feature>
<evidence type="ECO:0000256" key="1">
    <source>
        <dbReference type="SAM" id="MobiDB-lite"/>
    </source>
</evidence>
<dbReference type="EMBL" id="JAINUG010000046">
    <property type="protein sequence ID" value="KAJ8405797.1"/>
    <property type="molecule type" value="Genomic_DNA"/>
</dbReference>
<proteinExistence type="predicted"/>
<organism evidence="2 3">
    <name type="scientific">Aldrovandia affinis</name>
    <dbReference type="NCBI Taxonomy" id="143900"/>
    <lineage>
        <taxon>Eukaryota</taxon>
        <taxon>Metazoa</taxon>
        <taxon>Chordata</taxon>
        <taxon>Craniata</taxon>
        <taxon>Vertebrata</taxon>
        <taxon>Euteleostomi</taxon>
        <taxon>Actinopterygii</taxon>
        <taxon>Neopterygii</taxon>
        <taxon>Teleostei</taxon>
        <taxon>Notacanthiformes</taxon>
        <taxon>Halosauridae</taxon>
        <taxon>Aldrovandia</taxon>
    </lineage>
</organism>
<protein>
    <submittedName>
        <fullName evidence="2">Uncharacterized protein</fullName>
    </submittedName>
</protein>
<dbReference type="Proteomes" id="UP001221898">
    <property type="component" value="Unassembled WGS sequence"/>
</dbReference>
<sequence>MVTGQFGARASSREEAGHFSDDSSYQTGLPKRSWSQSDFKFPRPSAAHAAEFRPLGHYPQLSRRHAPTRPTYLPLNSGPMPERPASLCMLGAGSLSDSDSEVIYPYYWPSGGKLGPSAPLARMRISSGSLQLDEVEEEDCAAISPSSTALKS</sequence>
<evidence type="ECO:0000313" key="3">
    <source>
        <dbReference type="Proteomes" id="UP001221898"/>
    </source>
</evidence>